<proteinExistence type="predicted"/>
<feature type="domain" description="Treble clef zinc finger" evidence="1">
    <location>
        <begin position="16"/>
        <end position="59"/>
    </location>
</feature>
<dbReference type="EMBL" id="JANLCJ010000617">
    <property type="protein sequence ID" value="MCS5737341.1"/>
    <property type="molecule type" value="Genomic_DNA"/>
</dbReference>
<sequence>MRKLTHFEYVERLRDRSIKVLGVYSISTEKILHQCLKCFYEWKVKPKDISKGSGCPECMKIDLAKKFSRTKPEYEELIKNRGVKIIGDYKGA</sequence>
<keyword evidence="3" id="KW-1185">Reference proteome</keyword>
<dbReference type="Proteomes" id="UP001165586">
    <property type="component" value="Unassembled WGS sequence"/>
</dbReference>
<organism evidence="2 3">
    <name type="scientific">Herbiconiux daphne</name>
    <dbReference type="NCBI Taxonomy" id="2970914"/>
    <lineage>
        <taxon>Bacteria</taxon>
        <taxon>Bacillati</taxon>
        <taxon>Actinomycetota</taxon>
        <taxon>Actinomycetes</taxon>
        <taxon>Micrococcales</taxon>
        <taxon>Microbacteriaceae</taxon>
        <taxon>Herbiconiux</taxon>
    </lineage>
</organism>
<feature type="non-terminal residue" evidence="2">
    <location>
        <position position="92"/>
    </location>
</feature>
<accession>A0ABT2HBL4</accession>
<evidence type="ECO:0000313" key="2">
    <source>
        <dbReference type="EMBL" id="MCS5737341.1"/>
    </source>
</evidence>
<dbReference type="Pfam" id="PF14311">
    <property type="entry name" value="DUF4379"/>
    <property type="match status" value="1"/>
</dbReference>
<dbReference type="RefSeq" id="WP_259543705.1">
    <property type="nucleotide sequence ID" value="NZ_JANLCJ010000617.1"/>
</dbReference>
<reference evidence="2" key="1">
    <citation type="submission" date="2022-08" db="EMBL/GenBank/DDBJ databases">
        <authorList>
            <person name="Deng Y."/>
            <person name="Han X.-F."/>
            <person name="Zhang Y.-Q."/>
        </authorList>
    </citation>
    <scope>NUCLEOTIDE SEQUENCE</scope>
    <source>
        <strain evidence="2">CPCC 203386</strain>
    </source>
</reference>
<gene>
    <name evidence="2" type="ORF">N1032_26780</name>
</gene>
<evidence type="ECO:0000313" key="3">
    <source>
        <dbReference type="Proteomes" id="UP001165586"/>
    </source>
</evidence>
<dbReference type="InterPro" id="IPR025487">
    <property type="entry name" value="DUF4379"/>
</dbReference>
<evidence type="ECO:0000259" key="1">
    <source>
        <dbReference type="Pfam" id="PF14311"/>
    </source>
</evidence>
<comment type="caution">
    <text evidence="2">The sequence shown here is derived from an EMBL/GenBank/DDBJ whole genome shotgun (WGS) entry which is preliminary data.</text>
</comment>
<name>A0ABT2HBL4_9MICO</name>
<protein>
    <submittedName>
        <fullName evidence="2">Zinc-ribbon domain-containing protein</fullName>
    </submittedName>
</protein>